<evidence type="ECO:0000256" key="7">
    <source>
        <dbReference type="ARBA" id="ARBA00023242"/>
    </source>
</evidence>
<comment type="subcellular location">
    <subcellularLocation>
        <location evidence="1">Nucleus</location>
    </subcellularLocation>
</comment>
<keyword evidence="6" id="KW-0804">Transcription</keyword>
<name>A0A453LD91_AEGTS</name>
<evidence type="ECO:0000259" key="10">
    <source>
        <dbReference type="PROSITE" id="PS51032"/>
    </source>
</evidence>
<keyword evidence="5" id="KW-0010">Activator</keyword>
<dbReference type="SMART" id="SM00380">
    <property type="entry name" value="AP2"/>
    <property type="match status" value="1"/>
</dbReference>
<reference evidence="12" key="2">
    <citation type="journal article" date="2017" name="Nat. Plants">
        <title>The Aegilops tauschii genome reveals multiple impacts of transposons.</title>
        <authorList>
            <person name="Zhao G."/>
            <person name="Zou C."/>
            <person name="Li K."/>
            <person name="Wang K."/>
            <person name="Li T."/>
            <person name="Gao L."/>
            <person name="Zhang X."/>
            <person name="Wang H."/>
            <person name="Yang Z."/>
            <person name="Liu X."/>
            <person name="Jiang W."/>
            <person name="Mao L."/>
            <person name="Kong X."/>
            <person name="Jiao Y."/>
            <person name="Jia J."/>
        </authorList>
    </citation>
    <scope>NUCLEOTIDE SEQUENCE [LARGE SCALE GENOMIC DNA]</scope>
    <source>
        <strain evidence="12">cv. AL8/78</strain>
    </source>
</reference>
<dbReference type="Pfam" id="PF00847">
    <property type="entry name" value="AP2"/>
    <property type="match status" value="1"/>
</dbReference>
<evidence type="ECO:0000256" key="4">
    <source>
        <dbReference type="ARBA" id="ARBA00023125"/>
    </source>
</evidence>
<protein>
    <recommendedName>
        <fullName evidence="10">AP2/ERF domain-containing protein</fullName>
    </recommendedName>
</protein>
<dbReference type="STRING" id="200361.A0A453LD91"/>
<dbReference type="Gramene" id="AET5Gv20718900.1">
    <property type="protein sequence ID" value="AET5Gv20718900.1"/>
    <property type="gene ID" value="AET5Gv20718900"/>
</dbReference>
<keyword evidence="4" id="KW-0238">DNA-binding</keyword>
<feature type="region of interest" description="Disordered" evidence="9">
    <location>
        <begin position="227"/>
        <end position="312"/>
    </location>
</feature>
<feature type="domain" description="AP2/ERF" evidence="10">
    <location>
        <begin position="35"/>
        <end position="95"/>
    </location>
</feature>
<dbReference type="InterPro" id="IPR001471">
    <property type="entry name" value="AP2/ERF_dom"/>
</dbReference>
<feature type="compositionally biased region" description="Low complexity" evidence="9">
    <location>
        <begin position="14"/>
        <end position="25"/>
    </location>
</feature>
<dbReference type="InterPro" id="IPR016177">
    <property type="entry name" value="DNA-bd_dom_sf"/>
</dbReference>
<comment type="similarity">
    <text evidence="8">Belongs to the AP2/ERF transcription factor family. ERF subfamily.</text>
</comment>
<reference evidence="11" key="4">
    <citation type="submission" date="2019-03" db="UniProtKB">
        <authorList>
            <consortium name="EnsemblPlants"/>
        </authorList>
    </citation>
    <scope>IDENTIFICATION</scope>
</reference>
<feature type="compositionally biased region" description="Basic residues" evidence="9">
    <location>
        <begin position="233"/>
        <end position="253"/>
    </location>
</feature>
<sequence length="389" mass="42137">MELPVHVHVDARPARGGAAEAPRGAHQVQGDAPPVFRGVRRRGGAGRWVCEVRVPGRRGCRLWLGTYVTAESAARAHDAAMLALGGRSAACLNFADSAWLLAVPSALADLADVRLAALAAVAGFQRREAAGCAATVPVDEVFDTSSSSTSGSWATPQPCAAADGVFDVPAAALASDMFDFELDVSWVMDLGSPATSQPGCADKVLEVPAAALGGDMFDFELDMSGEGWPALSRRPRPTRVRRRPHLCRPRRLPSLRPRSSPPPSPPLHPARPRRGASPPRRHRGWFPIQMRRRRRRIRGSPARPPGWSPVCPHRPATRLHRLKPLRPRLVFDPLWSGSPPPGFVLTAVPMLHGSLLECRGLPAACRLSRRLMPLLLLRPPLHGLVPNLW</sequence>
<dbReference type="CDD" id="cd00018">
    <property type="entry name" value="AP2"/>
    <property type="match status" value="1"/>
</dbReference>
<dbReference type="PANTHER" id="PTHR31839:SF46">
    <property type="entry name" value="AP2 DOMAIN CBF PROTEIN"/>
    <property type="match status" value="1"/>
</dbReference>
<dbReference type="SUPFAM" id="SSF54171">
    <property type="entry name" value="DNA-binding domain"/>
    <property type="match status" value="1"/>
</dbReference>
<proteinExistence type="inferred from homology"/>
<reference evidence="12" key="1">
    <citation type="journal article" date="2014" name="Science">
        <title>Ancient hybridizations among the ancestral genomes of bread wheat.</title>
        <authorList>
            <consortium name="International Wheat Genome Sequencing Consortium,"/>
            <person name="Marcussen T."/>
            <person name="Sandve S.R."/>
            <person name="Heier L."/>
            <person name="Spannagl M."/>
            <person name="Pfeifer M."/>
            <person name="Jakobsen K.S."/>
            <person name="Wulff B.B."/>
            <person name="Steuernagel B."/>
            <person name="Mayer K.F."/>
            <person name="Olsen O.A."/>
        </authorList>
    </citation>
    <scope>NUCLEOTIDE SEQUENCE [LARGE SCALE GENOMIC DNA]</scope>
    <source>
        <strain evidence="12">cv. AL8/78</strain>
    </source>
</reference>
<organism evidence="11 12">
    <name type="scientific">Aegilops tauschii subsp. strangulata</name>
    <name type="common">Goatgrass</name>
    <dbReference type="NCBI Taxonomy" id="200361"/>
    <lineage>
        <taxon>Eukaryota</taxon>
        <taxon>Viridiplantae</taxon>
        <taxon>Streptophyta</taxon>
        <taxon>Embryophyta</taxon>
        <taxon>Tracheophyta</taxon>
        <taxon>Spermatophyta</taxon>
        <taxon>Magnoliopsida</taxon>
        <taxon>Liliopsida</taxon>
        <taxon>Poales</taxon>
        <taxon>Poaceae</taxon>
        <taxon>BOP clade</taxon>
        <taxon>Pooideae</taxon>
        <taxon>Triticodae</taxon>
        <taxon>Triticeae</taxon>
        <taxon>Triticinae</taxon>
        <taxon>Aegilops</taxon>
    </lineage>
</organism>
<dbReference type="InterPro" id="IPR036955">
    <property type="entry name" value="AP2/ERF_dom_sf"/>
</dbReference>
<evidence type="ECO:0000313" key="12">
    <source>
        <dbReference type="Proteomes" id="UP000015105"/>
    </source>
</evidence>
<dbReference type="Proteomes" id="UP000015105">
    <property type="component" value="Chromosome 5D"/>
</dbReference>
<evidence type="ECO:0000256" key="2">
    <source>
        <dbReference type="ARBA" id="ARBA00023015"/>
    </source>
</evidence>
<dbReference type="GO" id="GO:0003677">
    <property type="term" value="F:DNA binding"/>
    <property type="evidence" value="ECO:0007669"/>
    <property type="project" value="UniProtKB-KW"/>
</dbReference>
<feature type="region of interest" description="Disordered" evidence="9">
    <location>
        <begin position="13"/>
        <end position="32"/>
    </location>
</feature>
<keyword evidence="12" id="KW-1185">Reference proteome</keyword>
<dbReference type="EnsemblPlants" id="AET5Gv20718900.1">
    <property type="protein sequence ID" value="AET5Gv20718900.1"/>
    <property type="gene ID" value="AET5Gv20718900"/>
</dbReference>
<evidence type="ECO:0000256" key="5">
    <source>
        <dbReference type="ARBA" id="ARBA00023159"/>
    </source>
</evidence>
<evidence type="ECO:0000256" key="1">
    <source>
        <dbReference type="ARBA" id="ARBA00004123"/>
    </source>
</evidence>
<keyword evidence="7" id="KW-0539">Nucleus</keyword>
<dbReference type="Gene3D" id="3.30.730.10">
    <property type="entry name" value="AP2/ERF domain"/>
    <property type="match status" value="1"/>
</dbReference>
<dbReference type="InterPro" id="IPR045277">
    <property type="entry name" value="DRE1A-I"/>
</dbReference>
<dbReference type="PROSITE" id="PS51032">
    <property type="entry name" value="AP2_ERF"/>
    <property type="match status" value="1"/>
</dbReference>
<dbReference type="AlphaFoldDB" id="A0A453LD91"/>
<keyword evidence="2" id="KW-0805">Transcription regulation</keyword>
<keyword evidence="3" id="KW-0346">Stress response</keyword>
<evidence type="ECO:0000256" key="6">
    <source>
        <dbReference type="ARBA" id="ARBA00023163"/>
    </source>
</evidence>
<evidence type="ECO:0000256" key="3">
    <source>
        <dbReference type="ARBA" id="ARBA00023016"/>
    </source>
</evidence>
<dbReference type="PANTHER" id="PTHR31839">
    <property type="entry name" value="DEHYDRATION-RESPONSIVE ELEMENT-BINDING PROTEIN 1D"/>
    <property type="match status" value="1"/>
</dbReference>
<feature type="compositionally biased region" description="Basic residues" evidence="9">
    <location>
        <begin position="270"/>
        <end position="298"/>
    </location>
</feature>
<evidence type="ECO:0000256" key="8">
    <source>
        <dbReference type="ARBA" id="ARBA00024343"/>
    </source>
</evidence>
<evidence type="ECO:0000256" key="9">
    <source>
        <dbReference type="SAM" id="MobiDB-lite"/>
    </source>
</evidence>
<feature type="compositionally biased region" description="Pro residues" evidence="9">
    <location>
        <begin position="259"/>
        <end position="269"/>
    </location>
</feature>
<dbReference type="GO" id="GO:0005634">
    <property type="term" value="C:nucleus"/>
    <property type="evidence" value="ECO:0007669"/>
    <property type="project" value="UniProtKB-SubCell"/>
</dbReference>
<reference evidence="11" key="3">
    <citation type="journal article" date="2017" name="Nature">
        <title>Genome sequence of the progenitor of the wheat D genome Aegilops tauschii.</title>
        <authorList>
            <person name="Luo M.C."/>
            <person name="Gu Y.Q."/>
            <person name="Puiu D."/>
            <person name="Wang H."/>
            <person name="Twardziok S.O."/>
            <person name="Deal K.R."/>
            <person name="Huo N."/>
            <person name="Zhu T."/>
            <person name="Wang L."/>
            <person name="Wang Y."/>
            <person name="McGuire P.E."/>
            <person name="Liu S."/>
            <person name="Long H."/>
            <person name="Ramasamy R.K."/>
            <person name="Rodriguez J.C."/>
            <person name="Van S.L."/>
            <person name="Yuan L."/>
            <person name="Wang Z."/>
            <person name="Xia Z."/>
            <person name="Xiao L."/>
            <person name="Anderson O.D."/>
            <person name="Ouyang S."/>
            <person name="Liang Y."/>
            <person name="Zimin A.V."/>
            <person name="Pertea G."/>
            <person name="Qi P."/>
            <person name="Bennetzen J.L."/>
            <person name="Dai X."/>
            <person name="Dawson M.W."/>
            <person name="Muller H.G."/>
            <person name="Kugler K."/>
            <person name="Rivarola-Duarte L."/>
            <person name="Spannagl M."/>
            <person name="Mayer K.F.X."/>
            <person name="Lu F.H."/>
            <person name="Bevan M.W."/>
            <person name="Leroy P."/>
            <person name="Li P."/>
            <person name="You F.M."/>
            <person name="Sun Q."/>
            <person name="Liu Z."/>
            <person name="Lyons E."/>
            <person name="Wicker T."/>
            <person name="Salzberg S.L."/>
            <person name="Devos K.M."/>
            <person name="Dvorak J."/>
        </authorList>
    </citation>
    <scope>NUCLEOTIDE SEQUENCE [LARGE SCALE GENOMIC DNA]</scope>
    <source>
        <strain evidence="11">cv. AL8/78</strain>
    </source>
</reference>
<dbReference type="GO" id="GO:0003700">
    <property type="term" value="F:DNA-binding transcription factor activity"/>
    <property type="evidence" value="ECO:0007669"/>
    <property type="project" value="InterPro"/>
</dbReference>
<evidence type="ECO:0000313" key="11">
    <source>
        <dbReference type="EnsemblPlants" id="AET5Gv20718900.1"/>
    </source>
</evidence>
<reference evidence="11" key="5">
    <citation type="journal article" date="2021" name="G3 (Bethesda)">
        <title>Aegilops tauschii genome assembly Aet v5.0 features greater sequence contiguity and improved annotation.</title>
        <authorList>
            <person name="Wang L."/>
            <person name="Zhu T."/>
            <person name="Rodriguez J.C."/>
            <person name="Deal K.R."/>
            <person name="Dubcovsky J."/>
            <person name="McGuire P.E."/>
            <person name="Lux T."/>
            <person name="Spannagl M."/>
            <person name="Mayer K.F.X."/>
            <person name="Baldrich P."/>
            <person name="Meyers B.C."/>
            <person name="Huo N."/>
            <person name="Gu Y.Q."/>
            <person name="Zhou H."/>
            <person name="Devos K.M."/>
            <person name="Bennetzen J.L."/>
            <person name="Unver T."/>
            <person name="Budak H."/>
            <person name="Gulick P.J."/>
            <person name="Galiba G."/>
            <person name="Kalapos B."/>
            <person name="Nelson D.R."/>
            <person name="Li P."/>
            <person name="You F.M."/>
            <person name="Luo M.C."/>
            <person name="Dvorak J."/>
        </authorList>
    </citation>
    <scope>NUCLEOTIDE SEQUENCE [LARGE SCALE GENOMIC DNA]</scope>
    <source>
        <strain evidence="11">cv. AL8/78</strain>
    </source>
</reference>
<accession>A0A453LD91</accession>